<organism evidence="1 2">
    <name type="scientific">Arabis nemorensis</name>
    <dbReference type="NCBI Taxonomy" id="586526"/>
    <lineage>
        <taxon>Eukaryota</taxon>
        <taxon>Viridiplantae</taxon>
        <taxon>Streptophyta</taxon>
        <taxon>Embryophyta</taxon>
        <taxon>Tracheophyta</taxon>
        <taxon>Spermatophyta</taxon>
        <taxon>Magnoliopsida</taxon>
        <taxon>eudicotyledons</taxon>
        <taxon>Gunneridae</taxon>
        <taxon>Pentapetalae</taxon>
        <taxon>rosids</taxon>
        <taxon>malvids</taxon>
        <taxon>Brassicales</taxon>
        <taxon>Brassicaceae</taxon>
        <taxon>Arabideae</taxon>
        <taxon>Arabis</taxon>
    </lineage>
</organism>
<evidence type="ECO:0000313" key="1">
    <source>
        <dbReference type="EMBL" id="VVB17898.1"/>
    </source>
</evidence>
<dbReference type="EMBL" id="CABITT030000008">
    <property type="protein sequence ID" value="VVB17898.1"/>
    <property type="molecule type" value="Genomic_DNA"/>
</dbReference>
<sequence length="50" mass="5895">MSWPVLVRPTYDTVVRPFPELTDPPKFKPIAYKDYVNRKFSKIPIVELDS</sequence>
<reference evidence="1" key="1">
    <citation type="submission" date="2019-07" db="EMBL/GenBank/DDBJ databases">
        <authorList>
            <person name="Dittberner H."/>
        </authorList>
    </citation>
    <scope>NUCLEOTIDE SEQUENCE [LARGE SCALE GENOMIC DNA]</scope>
</reference>
<gene>
    <name evidence="1" type="ORF">ANE_LOCUS28342</name>
</gene>
<name>A0A565CW21_9BRAS</name>
<evidence type="ECO:0000313" key="2">
    <source>
        <dbReference type="Proteomes" id="UP000489600"/>
    </source>
</evidence>
<dbReference type="InterPro" id="IPR027443">
    <property type="entry name" value="IPNS-like_sf"/>
</dbReference>
<dbReference type="Proteomes" id="UP000489600">
    <property type="component" value="Unassembled WGS sequence"/>
</dbReference>
<proteinExistence type="predicted"/>
<comment type="caution">
    <text evidence="1">The sequence shown here is derived from an EMBL/GenBank/DDBJ whole genome shotgun (WGS) entry which is preliminary data.</text>
</comment>
<accession>A0A565CW21</accession>
<keyword evidence="2" id="KW-1185">Reference proteome</keyword>
<dbReference type="OrthoDB" id="288590at2759"/>
<dbReference type="SUPFAM" id="SSF51197">
    <property type="entry name" value="Clavaminate synthase-like"/>
    <property type="match status" value="1"/>
</dbReference>
<dbReference type="Gene3D" id="2.60.120.330">
    <property type="entry name" value="B-lactam Antibiotic, Isopenicillin N Synthase, Chain"/>
    <property type="match status" value="1"/>
</dbReference>
<dbReference type="AlphaFoldDB" id="A0A565CW21"/>
<protein>
    <submittedName>
        <fullName evidence="1">Uncharacterized protein</fullName>
    </submittedName>
</protein>